<gene>
    <name evidence="1" type="ORF">BDN71DRAFT_1443643</name>
</gene>
<proteinExistence type="predicted"/>
<dbReference type="AlphaFoldDB" id="A0A9P6DB82"/>
<accession>A0A9P6DB82</accession>
<organism evidence="1 2">
    <name type="scientific">Pleurotus eryngii</name>
    <name type="common">Boletus of the steppes</name>
    <dbReference type="NCBI Taxonomy" id="5323"/>
    <lineage>
        <taxon>Eukaryota</taxon>
        <taxon>Fungi</taxon>
        <taxon>Dikarya</taxon>
        <taxon>Basidiomycota</taxon>
        <taxon>Agaricomycotina</taxon>
        <taxon>Agaricomycetes</taxon>
        <taxon>Agaricomycetidae</taxon>
        <taxon>Agaricales</taxon>
        <taxon>Pleurotineae</taxon>
        <taxon>Pleurotaceae</taxon>
        <taxon>Pleurotus</taxon>
    </lineage>
</organism>
<keyword evidence="2" id="KW-1185">Reference proteome</keyword>
<evidence type="ECO:0000313" key="1">
    <source>
        <dbReference type="EMBL" id="KAF9498307.1"/>
    </source>
</evidence>
<sequence length="51" mass="5583">MGGFGSVTQEPSSMTRVSDLGWTKCEMSIKLIRKSWGALENINASNFTSKT</sequence>
<dbReference type="EMBL" id="MU154538">
    <property type="protein sequence ID" value="KAF9498307.1"/>
    <property type="molecule type" value="Genomic_DNA"/>
</dbReference>
<dbReference type="Proteomes" id="UP000807025">
    <property type="component" value="Unassembled WGS sequence"/>
</dbReference>
<evidence type="ECO:0000313" key="2">
    <source>
        <dbReference type="Proteomes" id="UP000807025"/>
    </source>
</evidence>
<protein>
    <submittedName>
        <fullName evidence="1">Uncharacterized protein</fullName>
    </submittedName>
</protein>
<reference evidence="1" key="1">
    <citation type="submission" date="2020-11" db="EMBL/GenBank/DDBJ databases">
        <authorList>
            <consortium name="DOE Joint Genome Institute"/>
            <person name="Ahrendt S."/>
            <person name="Riley R."/>
            <person name="Andreopoulos W."/>
            <person name="Labutti K."/>
            <person name="Pangilinan J."/>
            <person name="Ruiz-Duenas F.J."/>
            <person name="Barrasa J.M."/>
            <person name="Sanchez-Garcia M."/>
            <person name="Camarero S."/>
            <person name="Miyauchi S."/>
            <person name="Serrano A."/>
            <person name="Linde D."/>
            <person name="Babiker R."/>
            <person name="Drula E."/>
            <person name="Ayuso-Fernandez I."/>
            <person name="Pacheco R."/>
            <person name="Padilla G."/>
            <person name="Ferreira P."/>
            <person name="Barriuso J."/>
            <person name="Kellner H."/>
            <person name="Castanera R."/>
            <person name="Alfaro M."/>
            <person name="Ramirez L."/>
            <person name="Pisabarro A.G."/>
            <person name="Kuo A."/>
            <person name="Tritt A."/>
            <person name="Lipzen A."/>
            <person name="He G."/>
            <person name="Yan M."/>
            <person name="Ng V."/>
            <person name="Cullen D."/>
            <person name="Martin F."/>
            <person name="Rosso M.-N."/>
            <person name="Henrissat B."/>
            <person name="Hibbett D."/>
            <person name="Martinez A.T."/>
            <person name="Grigoriev I.V."/>
        </authorList>
    </citation>
    <scope>NUCLEOTIDE SEQUENCE</scope>
    <source>
        <strain evidence="1">ATCC 90797</strain>
    </source>
</reference>
<comment type="caution">
    <text evidence="1">The sequence shown here is derived from an EMBL/GenBank/DDBJ whole genome shotgun (WGS) entry which is preliminary data.</text>
</comment>
<name>A0A9P6DB82_PLEER</name>